<evidence type="ECO:0000313" key="3">
    <source>
        <dbReference type="EMBL" id="EGT58179.1"/>
    </source>
</evidence>
<protein>
    <recommendedName>
        <fullName evidence="2">SPK domain-containing protein</fullName>
    </recommendedName>
</protein>
<proteinExistence type="predicted"/>
<dbReference type="Proteomes" id="UP000008068">
    <property type="component" value="Unassembled WGS sequence"/>
</dbReference>
<name>G0ND86_CAEBE</name>
<reference evidence="4" key="1">
    <citation type="submission" date="2011-07" db="EMBL/GenBank/DDBJ databases">
        <authorList>
            <consortium name="Caenorhabditis brenneri Sequencing and Analysis Consortium"/>
            <person name="Wilson R.K."/>
        </authorList>
    </citation>
    <scope>NUCLEOTIDE SEQUENCE [LARGE SCALE GENOMIC DNA]</scope>
    <source>
        <strain evidence="4">PB2801</strain>
    </source>
</reference>
<organism evidence="4">
    <name type="scientific">Caenorhabditis brenneri</name>
    <name type="common">Nematode worm</name>
    <dbReference type="NCBI Taxonomy" id="135651"/>
    <lineage>
        <taxon>Eukaryota</taxon>
        <taxon>Metazoa</taxon>
        <taxon>Ecdysozoa</taxon>
        <taxon>Nematoda</taxon>
        <taxon>Chromadorea</taxon>
        <taxon>Rhabditida</taxon>
        <taxon>Rhabditina</taxon>
        <taxon>Rhabditomorpha</taxon>
        <taxon>Rhabditoidea</taxon>
        <taxon>Rhabditidae</taxon>
        <taxon>Peloderinae</taxon>
        <taxon>Caenorhabditis</taxon>
    </lineage>
</organism>
<dbReference type="AlphaFoldDB" id="G0ND86"/>
<feature type="domain" description="SPK" evidence="2">
    <location>
        <begin position="35"/>
        <end position="136"/>
    </location>
</feature>
<evidence type="ECO:0000313" key="4">
    <source>
        <dbReference type="Proteomes" id="UP000008068"/>
    </source>
</evidence>
<sequence>MRNVILSDSSSDSDSDSDAEPEPILTPEQEKVRFNDFLMKKVETATRVSLETETVKEYMVKYSSAPSKATLTAWFRKYKGALKEMDTMTLAKFAFYLNFIVPIDQQTKLIKVGNVEWRGPGHLRRIVSFESKDGKLVLKV</sequence>
<dbReference type="HOGENOM" id="CLU_1836878_0_0_1"/>
<evidence type="ECO:0000256" key="1">
    <source>
        <dbReference type="SAM" id="MobiDB-lite"/>
    </source>
</evidence>
<dbReference type="EMBL" id="GL379866">
    <property type="protein sequence ID" value="EGT58179.1"/>
    <property type="molecule type" value="Genomic_DNA"/>
</dbReference>
<dbReference type="InParanoid" id="G0ND86"/>
<feature type="region of interest" description="Disordered" evidence="1">
    <location>
        <begin position="1"/>
        <end position="26"/>
    </location>
</feature>
<evidence type="ECO:0000259" key="2">
    <source>
        <dbReference type="Pfam" id="PF04435"/>
    </source>
</evidence>
<accession>G0ND86</accession>
<gene>
    <name evidence="3" type="ORF">CAEBREN_18181</name>
</gene>
<dbReference type="InterPro" id="IPR006570">
    <property type="entry name" value="SPK_dom"/>
</dbReference>
<feature type="compositionally biased region" description="Acidic residues" evidence="1">
    <location>
        <begin position="11"/>
        <end position="21"/>
    </location>
</feature>
<keyword evidence="4" id="KW-1185">Reference proteome</keyword>
<dbReference type="Pfam" id="PF04435">
    <property type="entry name" value="SPK"/>
    <property type="match status" value="1"/>
</dbReference>